<evidence type="ECO:0000313" key="6">
    <source>
        <dbReference type="EMBL" id="KQK10110.1"/>
    </source>
</evidence>
<proteinExistence type="inferred from homology"/>
<dbReference type="OrthoDB" id="185373at2759"/>
<organism evidence="6">
    <name type="scientific">Brachypodium distachyon</name>
    <name type="common">Purple false brome</name>
    <name type="synonym">Trachynia distachya</name>
    <dbReference type="NCBI Taxonomy" id="15368"/>
    <lineage>
        <taxon>Eukaryota</taxon>
        <taxon>Viridiplantae</taxon>
        <taxon>Streptophyta</taxon>
        <taxon>Embryophyta</taxon>
        <taxon>Tracheophyta</taxon>
        <taxon>Spermatophyta</taxon>
        <taxon>Magnoliopsida</taxon>
        <taxon>Liliopsida</taxon>
        <taxon>Poales</taxon>
        <taxon>Poaceae</taxon>
        <taxon>BOP clade</taxon>
        <taxon>Pooideae</taxon>
        <taxon>Stipodae</taxon>
        <taxon>Brachypodieae</taxon>
        <taxon>Brachypodium</taxon>
    </lineage>
</organism>
<evidence type="ECO:0000313" key="8">
    <source>
        <dbReference type="Proteomes" id="UP000008810"/>
    </source>
</evidence>
<dbReference type="OMA" id="TAIEMCK"/>
<comment type="similarity">
    <text evidence="1">Belongs to the PPR family. P subfamily.</text>
</comment>
<dbReference type="Pfam" id="PF01535">
    <property type="entry name" value="PPR"/>
    <property type="match status" value="1"/>
</dbReference>
<dbReference type="InterPro" id="IPR002885">
    <property type="entry name" value="PPR_rpt"/>
</dbReference>
<feature type="repeat" description="PPR" evidence="4">
    <location>
        <begin position="325"/>
        <end position="359"/>
    </location>
</feature>
<dbReference type="PROSITE" id="PS51375">
    <property type="entry name" value="PPR"/>
    <property type="match status" value="4"/>
</dbReference>
<dbReference type="RefSeq" id="XP_003567192.2">
    <property type="nucleotide sequence ID" value="XM_003567144.4"/>
</dbReference>
<dbReference type="Pfam" id="PF13041">
    <property type="entry name" value="PPR_2"/>
    <property type="match status" value="2"/>
</dbReference>
<gene>
    <name evidence="7" type="primary">LOC100823565</name>
    <name evidence="6" type="ORF">BRADI_2g52030v3</name>
</gene>
<reference evidence="7" key="3">
    <citation type="submission" date="2018-08" db="UniProtKB">
        <authorList>
            <consortium name="EnsemblPlants"/>
        </authorList>
    </citation>
    <scope>IDENTIFICATION</scope>
    <source>
        <strain evidence="7">cv. Bd21</strain>
    </source>
</reference>
<evidence type="ECO:0000313" key="7">
    <source>
        <dbReference type="EnsemblPlants" id="KQK10110"/>
    </source>
</evidence>
<feature type="repeat" description="PPR" evidence="4">
    <location>
        <begin position="255"/>
        <end position="289"/>
    </location>
</feature>
<dbReference type="HOGENOM" id="CLU_002706_10_3_1"/>
<sequence length="470" mass="51473">MASAAAKVAADAAAKVVAAADAATSIRAHSLSRIFSSSSSSPNVQSPNPKPKPEPKIKRALTPKPPAADAGSDADHKLWKPLGYIIKGLLRERDPEKLVSDFVAASSASARFRDRHRVYEVAVSRLASFGRQDSIETLLGAQKRFLETSKEGFATRLIGLYGRAAMPAQAAATFHELPAQLKCTMTFNAVLTAYSRAKEFDALATAFQEIPASHPLVVPSVYSYNILISALCQKPALSAALNVVTLMEKCGVLPDNISFNTLLNGFSKNGRVDDAEAVWEMMKERNLEPDTKSYNAKLRGLVAEGRIEDAVAVVERMEKEGPKPDTVSYNELIRGYCSAGRLEDAKKLYDGLVKNECAPNKGTYETLLPRLLQAGELDCALRYCHELFSSNIKSCRVDCSLLQDVVTTLVEASRVDEAAKIVELGRKKYYPRKLLRMPHTGEDNEEQIETGEEESISEEKECEVEQEIGK</sequence>
<evidence type="ECO:0008006" key="9">
    <source>
        <dbReference type="Google" id="ProtNLM"/>
    </source>
</evidence>
<dbReference type="ExpressionAtlas" id="I1HSC7">
    <property type="expression patterns" value="baseline and differential"/>
</dbReference>
<dbReference type="Gramene" id="KQK10110">
    <property type="protein sequence ID" value="KQK10110"/>
    <property type="gene ID" value="BRADI_2g52030v3"/>
</dbReference>
<feature type="repeat" description="PPR" evidence="4">
    <location>
        <begin position="290"/>
        <end position="324"/>
    </location>
</feature>
<dbReference type="KEGG" id="bdi:100823565"/>
<reference evidence="6 7" key="1">
    <citation type="journal article" date="2010" name="Nature">
        <title>Genome sequencing and analysis of the model grass Brachypodium distachyon.</title>
        <authorList>
            <consortium name="International Brachypodium Initiative"/>
        </authorList>
    </citation>
    <scope>NUCLEOTIDE SEQUENCE [LARGE SCALE GENOMIC DNA]</scope>
    <source>
        <strain evidence="6">Bd21</strain>
        <strain evidence="7">cv. Bd21</strain>
    </source>
</reference>
<dbReference type="AlphaFoldDB" id="I1HSC7"/>
<dbReference type="GO" id="GO:0003729">
    <property type="term" value="F:mRNA binding"/>
    <property type="evidence" value="ECO:0000318"/>
    <property type="project" value="GO_Central"/>
</dbReference>
<feature type="compositionally biased region" description="Low complexity" evidence="5">
    <location>
        <begin position="36"/>
        <end position="47"/>
    </location>
</feature>
<name>I1HSC7_BRADI</name>
<dbReference type="EnsemblPlants" id="KQK10110">
    <property type="protein sequence ID" value="KQK10110"/>
    <property type="gene ID" value="BRADI_2g52030v3"/>
</dbReference>
<feature type="compositionally biased region" description="Acidic residues" evidence="5">
    <location>
        <begin position="443"/>
        <end position="470"/>
    </location>
</feature>
<dbReference type="PANTHER" id="PTHR47936:SF5">
    <property type="entry name" value="PENTACOTRIPEPTIDE-REPEAT REGION OF PRORP DOMAIN-CONTAINING PROTEIN"/>
    <property type="match status" value="1"/>
</dbReference>
<dbReference type="GeneID" id="100823565"/>
<reference evidence="6" key="2">
    <citation type="submission" date="2017-06" db="EMBL/GenBank/DDBJ databases">
        <title>WGS assembly of Brachypodium distachyon.</title>
        <authorList>
            <consortium name="The International Brachypodium Initiative"/>
            <person name="Lucas S."/>
            <person name="Harmon-Smith M."/>
            <person name="Lail K."/>
            <person name="Tice H."/>
            <person name="Grimwood J."/>
            <person name="Bruce D."/>
            <person name="Barry K."/>
            <person name="Shu S."/>
            <person name="Lindquist E."/>
            <person name="Wang M."/>
            <person name="Pitluck S."/>
            <person name="Vogel J.P."/>
            <person name="Garvin D.F."/>
            <person name="Mockler T.C."/>
            <person name="Schmutz J."/>
            <person name="Rokhsar D."/>
            <person name="Bevan M.W."/>
        </authorList>
    </citation>
    <scope>NUCLEOTIDE SEQUENCE</scope>
    <source>
        <strain evidence="6">Bd21</strain>
    </source>
</reference>
<dbReference type="Gene3D" id="1.25.40.10">
    <property type="entry name" value="Tetratricopeptide repeat domain"/>
    <property type="match status" value="2"/>
</dbReference>
<evidence type="ECO:0000256" key="5">
    <source>
        <dbReference type="SAM" id="MobiDB-lite"/>
    </source>
</evidence>
<keyword evidence="8" id="KW-1185">Reference proteome</keyword>
<evidence type="ECO:0000256" key="4">
    <source>
        <dbReference type="PROSITE-ProRule" id="PRU00708"/>
    </source>
</evidence>
<evidence type="ECO:0000256" key="1">
    <source>
        <dbReference type="ARBA" id="ARBA00007626"/>
    </source>
</evidence>
<evidence type="ECO:0000256" key="3">
    <source>
        <dbReference type="ARBA" id="ARBA00022946"/>
    </source>
</evidence>
<dbReference type="EMBL" id="CM000881">
    <property type="protein sequence ID" value="KQK10110.1"/>
    <property type="molecule type" value="Genomic_DNA"/>
</dbReference>
<dbReference type="eggNOG" id="KOG4197">
    <property type="taxonomic scope" value="Eukaryota"/>
</dbReference>
<feature type="region of interest" description="Disordered" evidence="5">
    <location>
        <begin position="436"/>
        <end position="470"/>
    </location>
</feature>
<feature type="repeat" description="PPR" evidence="4">
    <location>
        <begin position="220"/>
        <end position="254"/>
    </location>
</feature>
<dbReference type="NCBIfam" id="TIGR00756">
    <property type="entry name" value="PPR"/>
    <property type="match status" value="3"/>
</dbReference>
<dbReference type="Proteomes" id="UP000008810">
    <property type="component" value="Chromosome 2"/>
</dbReference>
<accession>I1HSC7</accession>
<dbReference type="PANTHER" id="PTHR47936">
    <property type="entry name" value="PPR_LONG DOMAIN-CONTAINING PROTEIN"/>
    <property type="match status" value="1"/>
</dbReference>
<keyword evidence="2" id="KW-0677">Repeat</keyword>
<keyword evidence="3" id="KW-0809">Transit peptide</keyword>
<feature type="region of interest" description="Disordered" evidence="5">
    <location>
        <begin position="33"/>
        <end position="73"/>
    </location>
</feature>
<protein>
    <recommendedName>
        <fullName evidence="9">Pentacotripeptide-repeat region of PRORP domain-containing protein</fullName>
    </recommendedName>
</protein>
<dbReference type="InterPro" id="IPR011990">
    <property type="entry name" value="TPR-like_helical_dom_sf"/>
</dbReference>
<evidence type="ECO:0000256" key="2">
    <source>
        <dbReference type="ARBA" id="ARBA00022737"/>
    </source>
</evidence>